<proteinExistence type="predicted"/>
<keyword evidence="1" id="KW-0812">Transmembrane</keyword>
<keyword evidence="1" id="KW-1133">Transmembrane helix</keyword>
<name>A0A087TEW9_STEMI</name>
<feature type="non-terminal residue" evidence="2">
    <location>
        <position position="41"/>
    </location>
</feature>
<reference evidence="2 3" key="1">
    <citation type="submission" date="2013-11" db="EMBL/GenBank/DDBJ databases">
        <title>Genome sequencing of Stegodyphus mimosarum.</title>
        <authorList>
            <person name="Bechsgaard J."/>
        </authorList>
    </citation>
    <scope>NUCLEOTIDE SEQUENCE [LARGE SCALE GENOMIC DNA]</scope>
</reference>
<dbReference type="EMBL" id="KK114897">
    <property type="protein sequence ID" value="KFM63658.1"/>
    <property type="molecule type" value="Genomic_DNA"/>
</dbReference>
<accession>A0A087TEW9</accession>
<dbReference type="Proteomes" id="UP000054359">
    <property type="component" value="Unassembled WGS sequence"/>
</dbReference>
<organism evidence="2 3">
    <name type="scientific">Stegodyphus mimosarum</name>
    <name type="common">African social velvet spider</name>
    <dbReference type="NCBI Taxonomy" id="407821"/>
    <lineage>
        <taxon>Eukaryota</taxon>
        <taxon>Metazoa</taxon>
        <taxon>Ecdysozoa</taxon>
        <taxon>Arthropoda</taxon>
        <taxon>Chelicerata</taxon>
        <taxon>Arachnida</taxon>
        <taxon>Araneae</taxon>
        <taxon>Araneomorphae</taxon>
        <taxon>Entelegynae</taxon>
        <taxon>Eresoidea</taxon>
        <taxon>Eresidae</taxon>
        <taxon>Stegodyphus</taxon>
    </lineage>
</organism>
<evidence type="ECO:0000313" key="2">
    <source>
        <dbReference type="EMBL" id="KFM63658.1"/>
    </source>
</evidence>
<dbReference type="AlphaFoldDB" id="A0A087TEW9"/>
<protein>
    <submittedName>
        <fullName evidence="2">Uncharacterized protein</fullName>
    </submittedName>
</protein>
<keyword evidence="3" id="KW-1185">Reference proteome</keyword>
<sequence length="41" mass="4759">MPLLCFCDERLSASIFFVVSSSIVSISMFQCSFERLHRHSF</sequence>
<evidence type="ECO:0000256" key="1">
    <source>
        <dbReference type="SAM" id="Phobius"/>
    </source>
</evidence>
<evidence type="ECO:0000313" key="3">
    <source>
        <dbReference type="Proteomes" id="UP000054359"/>
    </source>
</evidence>
<keyword evidence="1" id="KW-0472">Membrane</keyword>
<feature type="transmembrane region" description="Helical" evidence="1">
    <location>
        <begin position="12"/>
        <end position="33"/>
    </location>
</feature>
<gene>
    <name evidence="2" type="ORF">X975_26631</name>
</gene>